<reference evidence="1 2" key="1">
    <citation type="submission" date="2020-02" db="EMBL/GenBank/DDBJ databases">
        <authorList>
            <person name="Ma Q."/>
            <person name="Huang Y."/>
            <person name="Song X."/>
            <person name="Pei D."/>
        </authorList>
    </citation>
    <scope>NUCLEOTIDE SEQUENCE [LARGE SCALE GENOMIC DNA]</scope>
    <source>
        <strain evidence="1">Sxm20200214</strain>
        <tissue evidence="1">Leaf</tissue>
    </source>
</reference>
<evidence type="ECO:0000313" key="2">
    <source>
        <dbReference type="Proteomes" id="UP000886595"/>
    </source>
</evidence>
<accession>A0A8X7WL58</accession>
<gene>
    <name evidence="1" type="ORF">Bca52824_002954</name>
</gene>
<organism evidence="1 2">
    <name type="scientific">Brassica carinata</name>
    <name type="common">Ethiopian mustard</name>
    <name type="synonym">Abyssinian cabbage</name>
    <dbReference type="NCBI Taxonomy" id="52824"/>
    <lineage>
        <taxon>Eukaryota</taxon>
        <taxon>Viridiplantae</taxon>
        <taxon>Streptophyta</taxon>
        <taxon>Embryophyta</taxon>
        <taxon>Tracheophyta</taxon>
        <taxon>Spermatophyta</taxon>
        <taxon>Magnoliopsida</taxon>
        <taxon>eudicotyledons</taxon>
        <taxon>Gunneridae</taxon>
        <taxon>Pentapetalae</taxon>
        <taxon>rosids</taxon>
        <taxon>malvids</taxon>
        <taxon>Brassicales</taxon>
        <taxon>Brassicaceae</taxon>
        <taxon>Brassiceae</taxon>
        <taxon>Brassica</taxon>
    </lineage>
</organism>
<name>A0A8X7WL58_BRACI</name>
<evidence type="ECO:0000313" key="1">
    <source>
        <dbReference type="EMBL" id="KAG2331774.1"/>
    </source>
</evidence>
<dbReference type="EMBL" id="JAAMPC010000001">
    <property type="protein sequence ID" value="KAG2331774.1"/>
    <property type="molecule type" value="Genomic_DNA"/>
</dbReference>
<proteinExistence type="predicted"/>
<comment type="caution">
    <text evidence="1">The sequence shown here is derived from an EMBL/GenBank/DDBJ whole genome shotgun (WGS) entry which is preliminary data.</text>
</comment>
<dbReference type="AlphaFoldDB" id="A0A8X7WL58"/>
<dbReference type="Proteomes" id="UP000886595">
    <property type="component" value="Unassembled WGS sequence"/>
</dbReference>
<sequence>MASMYTPLADLRAGRCSNVMRTCSTIITDIVDLDHIYGAKTAEVTNAGLGAAGCPWNGMNSYQDQTSSSHKECTKAIIAG</sequence>
<protein>
    <submittedName>
        <fullName evidence="1">Uncharacterized protein</fullName>
    </submittedName>
</protein>
<keyword evidence="2" id="KW-1185">Reference proteome</keyword>